<proteinExistence type="predicted"/>
<evidence type="ECO:0000313" key="1">
    <source>
        <dbReference type="EMBL" id="QCW07656.1"/>
    </source>
</evidence>
<dbReference type="GeneID" id="65071148"/>
<keyword evidence="2" id="KW-1185">Reference proteome</keyword>
<dbReference type="RefSeq" id="YP_010082148.1">
    <property type="nucleotide sequence ID" value="NC_055027.1"/>
</dbReference>
<dbReference type="KEGG" id="vg:65071148"/>
<organism evidence="1 2">
    <name type="scientific">Lactococcus phage CHPC971</name>
    <dbReference type="NCBI Taxonomy" id="2575255"/>
    <lineage>
        <taxon>Viruses</taxon>
        <taxon>Duplodnaviria</taxon>
        <taxon>Heunggongvirae</taxon>
        <taxon>Uroviricota</taxon>
        <taxon>Caudoviricetes</taxon>
        <taxon>Fremauxvirus</taxon>
        <taxon>Fremauxvirus CHPC971</taxon>
    </lineage>
</organism>
<dbReference type="EMBL" id="MK779875">
    <property type="protein sequence ID" value="QCW07656.1"/>
    <property type="molecule type" value="Genomic_DNA"/>
</dbReference>
<accession>A0A4Y5MYT6</accession>
<dbReference type="Proteomes" id="UP000306022">
    <property type="component" value="Segment"/>
</dbReference>
<protein>
    <submittedName>
        <fullName evidence="1">Uncharacterized protein</fullName>
    </submittedName>
</protein>
<name>A0A4Y5MYT6_9CAUD</name>
<sequence>MKSNLDLKGESLHYTGAPCPNCGRDRVELYENGEERCEKCDWNLTKGEYEPFEWVDEYYEKGGCHMSTNKAKTPAEEWLDDHMD</sequence>
<reference evidence="1 2" key="1">
    <citation type="submission" date="2019-04" db="EMBL/GenBank/DDBJ databases">
        <authorList>
            <person name="de Jong A."/>
        </authorList>
    </citation>
    <scope>NUCLEOTIDE SEQUENCE [LARGE SCALE GENOMIC DNA]</scope>
</reference>
<evidence type="ECO:0000313" key="2">
    <source>
        <dbReference type="Proteomes" id="UP000306022"/>
    </source>
</evidence>